<evidence type="ECO:0000313" key="7">
    <source>
        <dbReference type="Proteomes" id="UP000765507"/>
    </source>
</evidence>
<dbReference type="Pfam" id="PF14377">
    <property type="entry name" value="UBM"/>
    <property type="match status" value="2"/>
</dbReference>
<dbReference type="InterPro" id="IPR043128">
    <property type="entry name" value="Rev_trsase/Diguanyl_cyclase"/>
</dbReference>
<dbReference type="PIRSF" id="PIRSF036603">
    <property type="entry name" value="DPol_eta"/>
    <property type="match status" value="1"/>
</dbReference>
<evidence type="ECO:0000256" key="3">
    <source>
        <dbReference type="ARBA" id="ARBA00022679"/>
    </source>
</evidence>
<keyword evidence="3" id="KW-0808">Transferase</keyword>
<dbReference type="Gene3D" id="3.30.1490.100">
    <property type="entry name" value="DNA polymerase, Y-family, little finger domain"/>
    <property type="match status" value="1"/>
</dbReference>
<dbReference type="Pfam" id="PF11799">
    <property type="entry name" value="IMS_C"/>
    <property type="match status" value="1"/>
</dbReference>
<reference evidence="6 7" key="1">
    <citation type="journal article" date="2020" name="G3 (Bethesda)">
        <title>Draft Genome of the Common Snapping Turtle, Chelydra serpentina, a Model for Phenotypic Plasticity in Reptiles.</title>
        <authorList>
            <person name="Das D."/>
            <person name="Singh S.K."/>
            <person name="Bierstedt J."/>
            <person name="Erickson A."/>
            <person name="Galli G.L.J."/>
            <person name="Crossley D.A. 2nd"/>
            <person name="Rhen T."/>
        </authorList>
    </citation>
    <scope>NUCLEOTIDE SEQUENCE [LARGE SCALE GENOMIC DNA]</scope>
    <source>
        <strain evidence="6">KW</strain>
    </source>
</reference>
<dbReference type="InterPro" id="IPR053848">
    <property type="entry name" value="IMS_HHH_1"/>
</dbReference>
<dbReference type="InterPro" id="IPR043502">
    <property type="entry name" value="DNA/RNA_pol_sf"/>
</dbReference>
<evidence type="ECO:0000256" key="1">
    <source>
        <dbReference type="ARBA" id="ARBA00010945"/>
    </source>
</evidence>
<dbReference type="InterPro" id="IPR036775">
    <property type="entry name" value="DNA_pol_Y-fam_lit_finger_sf"/>
</dbReference>
<dbReference type="GO" id="GO:0003684">
    <property type="term" value="F:damaged DNA binding"/>
    <property type="evidence" value="ECO:0007669"/>
    <property type="project" value="InterPro"/>
</dbReference>
<feature type="domain" description="UmuC" evidence="5">
    <location>
        <begin position="96"/>
        <end position="309"/>
    </location>
</feature>
<dbReference type="SUPFAM" id="SSF56672">
    <property type="entry name" value="DNA/RNA polymerases"/>
    <property type="match status" value="1"/>
</dbReference>
<dbReference type="AlphaFoldDB" id="A0A8T1SN83"/>
<dbReference type="Gene3D" id="3.40.1170.60">
    <property type="match status" value="1"/>
</dbReference>
<dbReference type="InterPro" id="IPR017961">
    <property type="entry name" value="DNA_pol_Y-fam_little_finger"/>
</dbReference>
<feature type="region of interest" description="Disordered" evidence="4">
    <location>
        <begin position="66"/>
        <end position="90"/>
    </location>
</feature>
<accession>A0A8T1SN83</accession>
<evidence type="ECO:0000259" key="5">
    <source>
        <dbReference type="PROSITE" id="PS50173"/>
    </source>
</evidence>
<gene>
    <name evidence="6" type="primary">POLI</name>
    <name evidence="6" type="ORF">G0U57_003887</name>
</gene>
<proteinExistence type="inferred from homology"/>
<evidence type="ECO:0000313" key="6">
    <source>
        <dbReference type="EMBL" id="KAG6930421.1"/>
    </source>
</evidence>
<dbReference type="PROSITE" id="PS50173">
    <property type="entry name" value="UMUC"/>
    <property type="match status" value="1"/>
</dbReference>
<dbReference type="Proteomes" id="UP000765507">
    <property type="component" value="Unassembled WGS sequence"/>
</dbReference>
<dbReference type="FunFam" id="3.40.1170.60:FF:000006">
    <property type="entry name" value="DNA polymerase iota"/>
    <property type="match status" value="1"/>
</dbReference>
<protein>
    <submittedName>
        <fullName evidence="6">DNA polymerase iota</fullName>
    </submittedName>
</protein>
<feature type="region of interest" description="Disordered" evidence="4">
    <location>
        <begin position="698"/>
        <end position="730"/>
    </location>
</feature>
<comment type="caution">
    <text evidence="6">The sequence shown here is derived from an EMBL/GenBank/DDBJ whole genome shotgun (WGS) entry which is preliminary data.</text>
</comment>
<dbReference type="Pfam" id="PF21999">
    <property type="entry name" value="IMS_HHH_1"/>
    <property type="match status" value="1"/>
</dbReference>
<dbReference type="FunFam" id="3.30.70.270:FF:000013">
    <property type="entry name" value="Polymerase (DNA directed) iota"/>
    <property type="match status" value="1"/>
</dbReference>
<comment type="similarity">
    <text evidence="1">Belongs to the DNA polymerase type-Y family.</text>
</comment>
<feature type="region of interest" description="Disordered" evidence="4">
    <location>
        <begin position="1"/>
        <end position="38"/>
    </location>
</feature>
<dbReference type="InterPro" id="IPR001126">
    <property type="entry name" value="UmuC"/>
</dbReference>
<dbReference type="Gene3D" id="6.10.250.1630">
    <property type="match status" value="2"/>
</dbReference>
<name>A0A8T1SN83_CHESE</name>
<feature type="non-terminal residue" evidence="6">
    <location>
        <position position="1"/>
    </location>
</feature>
<dbReference type="FunFam" id="3.30.1490.100:FF:000003">
    <property type="entry name" value="Polymerase (DNA directed) iota"/>
    <property type="match status" value="1"/>
</dbReference>
<keyword evidence="2" id="KW-0237">DNA synthesis</keyword>
<dbReference type="InterPro" id="IPR025527">
    <property type="entry name" value="HUWE1/Rev1_UBM"/>
</dbReference>
<sequence>RIQSGALAAPSPSGERPELRVRAARGTDGSGSALSLRCGGRMELPGEEEEEPDWLCPEPGGLWSHAAPGRGSSAALGAQSDHDKTVPSRSTAHRVIVHTDLDCFYAQVEMIHNPELRDKPLGVQQKYLVVTCNYEARKLGIQKCMSVRDAKEKCPELVLVNGEDLTQYREMSYKVTELLEEFSPLVERLGFDENCVDITELVEKRLAQLQRDGCSKVSVSGHVYNNQTVNLHDVMHIRLVIGSQIAAEMREAMYNRLGLTGCAGVASNKLLSKLVCGTFKPNQQTVLLPESCQDLVGSLDHVIKVPGIGYKTTKRLELLGLSSVRDLQTFSPVILEKELGVSIAQHIQKLSYGEDDSPVTSSGPPQSLSDEDSFKKCSSEVEVKKKIEELLANLLDRISKDGRKPHTIRLTIRKFSSTNKWFSRESRQCPIPSHIIQKFGTGNDDVVAPLVGILMKLFRKMIKVEMPFHLTLLSVCFSNLKALPSLTKGSMGFYLTRLSPPSNSGKKMEGVPQDQVNSCSFVPDGRIRNTRTRESSLETKSCTEEPGIPVCPLHLLPADIDQEVFSQLPEDIKGEIISGRTGERIHTNNVLSPPLPFSKGALPFFAQEQMHTSPNSRRADHSISSLVCNEHFTSASELVTATVHRPNPNGILSLQDPPEYPESALMDDWMEQVPKESLNFNSTDSIVLNLQNQQHFLQPHSSDRQEQPIGTASQDKGQREQASGEGRIVFPPKVDPNIFSELPAEMQKELLAEWKNLKPVSKMHIIKPSERLKTNKGKKNAVLCSPQSNSLLRYFKPK</sequence>
<dbReference type="Pfam" id="PF00817">
    <property type="entry name" value="IMS"/>
    <property type="match status" value="1"/>
</dbReference>
<dbReference type="Gene3D" id="1.10.150.20">
    <property type="entry name" value="5' to 3' exonuclease, C-terminal subdomain"/>
    <property type="match status" value="1"/>
</dbReference>
<evidence type="ECO:0000256" key="4">
    <source>
        <dbReference type="SAM" id="MobiDB-lite"/>
    </source>
</evidence>
<dbReference type="PANTHER" id="PTHR46404:SF1">
    <property type="entry name" value="DNA POLYMERASE IOTA"/>
    <property type="match status" value="1"/>
</dbReference>
<evidence type="ECO:0000256" key="2">
    <source>
        <dbReference type="ARBA" id="ARBA00022634"/>
    </source>
</evidence>
<keyword evidence="7" id="KW-1185">Reference proteome</keyword>
<dbReference type="GO" id="GO:0019985">
    <property type="term" value="P:translesion synthesis"/>
    <property type="evidence" value="ECO:0007669"/>
    <property type="project" value="TreeGrafter"/>
</dbReference>
<dbReference type="SUPFAM" id="SSF100879">
    <property type="entry name" value="Lesion bypass DNA polymerase (Y-family), little finger domain"/>
    <property type="match status" value="1"/>
</dbReference>
<feature type="region of interest" description="Disordered" evidence="4">
    <location>
        <begin position="353"/>
        <end position="372"/>
    </location>
</feature>
<dbReference type="PANTHER" id="PTHR46404">
    <property type="entry name" value="DNA POLYMERASE IOTA"/>
    <property type="match status" value="1"/>
</dbReference>
<dbReference type="GO" id="GO:0003887">
    <property type="term" value="F:DNA-directed DNA polymerase activity"/>
    <property type="evidence" value="ECO:0007669"/>
    <property type="project" value="InterPro"/>
</dbReference>
<dbReference type="GO" id="GO:0006281">
    <property type="term" value="P:DNA repair"/>
    <property type="evidence" value="ECO:0007669"/>
    <property type="project" value="InterPro"/>
</dbReference>
<dbReference type="Gene3D" id="3.30.70.270">
    <property type="match status" value="1"/>
</dbReference>
<feature type="compositionally biased region" description="Polar residues" evidence="4">
    <location>
        <begin position="358"/>
        <end position="368"/>
    </location>
</feature>
<dbReference type="OrthoDB" id="447129at2759"/>
<dbReference type="EMBL" id="JAHGAV010000150">
    <property type="protein sequence ID" value="KAG6930421.1"/>
    <property type="molecule type" value="Genomic_DNA"/>
</dbReference>
<organism evidence="6 7">
    <name type="scientific">Chelydra serpentina</name>
    <name type="common">Snapping turtle</name>
    <name type="synonym">Testudo serpentina</name>
    <dbReference type="NCBI Taxonomy" id="8475"/>
    <lineage>
        <taxon>Eukaryota</taxon>
        <taxon>Metazoa</taxon>
        <taxon>Chordata</taxon>
        <taxon>Craniata</taxon>
        <taxon>Vertebrata</taxon>
        <taxon>Euteleostomi</taxon>
        <taxon>Archelosauria</taxon>
        <taxon>Testudinata</taxon>
        <taxon>Testudines</taxon>
        <taxon>Cryptodira</taxon>
        <taxon>Durocryptodira</taxon>
        <taxon>Americhelydia</taxon>
        <taxon>Chelydroidea</taxon>
        <taxon>Chelydridae</taxon>
        <taxon>Chelydra</taxon>
    </lineage>
</organism>